<evidence type="ECO:0000313" key="2">
    <source>
        <dbReference type="Proteomes" id="UP000077755"/>
    </source>
</evidence>
<protein>
    <recommendedName>
        <fullName evidence="3">TTF-type domain-containing protein</fullName>
    </recommendedName>
</protein>
<dbReference type="Proteomes" id="UP000077755">
    <property type="component" value="Chromosome 5"/>
</dbReference>
<evidence type="ECO:0008006" key="3">
    <source>
        <dbReference type="Google" id="ProtNLM"/>
    </source>
</evidence>
<gene>
    <name evidence="1" type="ORF">DCAR_0519599</name>
</gene>
<dbReference type="EMBL" id="CP093347">
    <property type="protein sequence ID" value="WOH00241.1"/>
    <property type="molecule type" value="Genomic_DNA"/>
</dbReference>
<reference evidence="1" key="2">
    <citation type="submission" date="2022-03" db="EMBL/GenBank/DDBJ databases">
        <title>Draft title - Genomic analysis of global carrot germplasm unveils the trajectory of domestication and the origin of high carotenoid orange carrot.</title>
        <authorList>
            <person name="Iorizzo M."/>
            <person name="Ellison S."/>
            <person name="Senalik D."/>
            <person name="Macko-Podgorni A."/>
            <person name="Grzebelus D."/>
            <person name="Bostan H."/>
            <person name="Rolling W."/>
            <person name="Curaba J."/>
            <person name="Simon P."/>
        </authorList>
    </citation>
    <scope>NUCLEOTIDE SEQUENCE</scope>
    <source>
        <tissue evidence="1">Leaf</tissue>
    </source>
</reference>
<proteinExistence type="predicted"/>
<dbReference type="PANTHER" id="PTHR45749">
    <property type="match status" value="1"/>
</dbReference>
<accession>A0AAF0X5N5</accession>
<organism evidence="1 2">
    <name type="scientific">Daucus carota subsp. sativus</name>
    <name type="common">Carrot</name>
    <dbReference type="NCBI Taxonomy" id="79200"/>
    <lineage>
        <taxon>Eukaryota</taxon>
        <taxon>Viridiplantae</taxon>
        <taxon>Streptophyta</taxon>
        <taxon>Embryophyta</taxon>
        <taxon>Tracheophyta</taxon>
        <taxon>Spermatophyta</taxon>
        <taxon>Magnoliopsida</taxon>
        <taxon>eudicotyledons</taxon>
        <taxon>Gunneridae</taxon>
        <taxon>Pentapetalae</taxon>
        <taxon>asterids</taxon>
        <taxon>campanulids</taxon>
        <taxon>Apiales</taxon>
        <taxon>Apiaceae</taxon>
        <taxon>Apioideae</taxon>
        <taxon>Scandiceae</taxon>
        <taxon>Daucinae</taxon>
        <taxon>Daucus</taxon>
        <taxon>Daucus sect. Daucus</taxon>
    </lineage>
</organism>
<dbReference type="PANTHER" id="PTHR45749:SF35">
    <property type="entry name" value="AC-LIKE TRANSPOSASE-RELATED"/>
    <property type="match status" value="1"/>
</dbReference>
<keyword evidence="2" id="KW-1185">Reference proteome</keyword>
<sequence length="128" mass="15151">MKLSNGEVVDRKWLIYCKPVDKLYCFCCKLLSAHHMKTFLANEGLRDWKHLSEKLKQHENSVEHMSNMNKWSELKMRLATNQTIDKDLQQEISKEKERWKQVLIRIVSVVKCLAKNNLAFIGSNEKLF</sequence>
<name>A0AAF0X5N5_DAUCS</name>
<dbReference type="AlphaFoldDB" id="A0AAF0X5N5"/>
<reference evidence="1" key="1">
    <citation type="journal article" date="2016" name="Nat. Genet.">
        <title>A high-quality carrot genome assembly provides new insights into carotenoid accumulation and asterid genome evolution.</title>
        <authorList>
            <person name="Iorizzo M."/>
            <person name="Ellison S."/>
            <person name="Senalik D."/>
            <person name="Zeng P."/>
            <person name="Satapoomin P."/>
            <person name="Huang J."/>
            <person name="Bowman M."/>
            <person name="Iovene M."/>
            <person name="Sanseverino W."/>
            <person name="Cavagnaro P."/>
            <person name="Yildiz M."/>
            <person name="Macko-Podgorni A."/>
            <person name="Moranska E."/>
            <person name="Grzebelus E."/>
            <person name="Grzebelus D."/>
            <person name="Ashrafi H."/>
            <person name="Zheng Z."/>
            <person name="Cheng S."/>
            <person name="Spooner D."/>
            <person name="Van Deynze A."/>
            <person name="Simon P."/>
        </authorList>
    </citation>
    <scope>NUCLEOTIDE SEQUENCE</scope>
    <source>
        <tissue evidence="1">Leaf</tissue>
    </source>
</reference>
<evidence type="ECO:0000313" key="1">
    <source>
        <dbReference type="EMBL" id="WOH00241.1"/>
    </source>
</evidence>